<feature type="region of interest" description="Disordered" evidence="11">
    <location>
        <begin position="652"/>
        <end position="697"/>
    </location>
</feature>
<dbReference type="GO" id="GO:1990573">
    <property type="term" value="P:potassium ion import across plasma membrane"/>
    <property type="evidence" value="ECO:0007669"/>
    <property type="project" value="TreeGrafter"/>
</dbReference>
<dbReference type="GeneID" id="13927063"/>
<dbReference type="HOGENOM" id="CLU_005947_0_0_1"/>
<feature type="compositionally biased region" description="Polar residues" evidence="11">
    <location>
        <begin position="554"/>
        <end position="563"/>
    </location>
</feature>
<sequence>MQLRRRLSRVSTLTPFTIPYKKTLGHKLRDFIDELGQKFTPIKKYIFPNFIAVHYFYIISLTIIASILMYPIKNARYIDILFLAAGATTQGGLNTVDLNGLTLYQQLIIYLTCMLSTPIIIHGCLAFVRLYWFERYFDGIRDSSKRNFEIRRTKTTYRKRINCKDKNEYVPSSLFKIAFFSVPQRRDDFQEKLFSGKMVNRDEQESINDTITGHSRYAAIRPQANSHNSDSNSSSVPTSSSTKDEASVTKPYINHTLGVSEPQIRHNDGSFDRDYEDETENFARRRMSEDILPEDMYRSIMLLRNQHDDAKEDDGPALIVKAPTGRSLNFYDREISPKDITENSLQPRPADIIDNNSSAVESLSTFGNIPNSRNDSENASDRSTDFNNVESGADLSDTEGVLSPHSSRQSLGSISPKTRSRSPVSNKHYMLNSEWKPDEANILNRQRPTIQFDITKPPKRRLQRERQIKAHNATMEVDSPRSYFAHTRRSSRNIFKHIPKGRRIRQKIKRSLSTGSTEKRTGKSTRRSRGQYTEHDGDNEEYFADDETDDEQENLSSNNNVNRTHWEETVSRPPLRQNRSSFDNSQGHDIVHPLHKSRTYDQALVKTLDELARKPDFQKVIYEDWKAKHRKSSAFPHFESHFPQNKRASVLFKGDRPLGHPGHGSDQYSSDSHPNPSSMNEDDGYLQSLESTNANKPDIDEEGNYYGLHFDPDINFSRPHGHIERTMSTNYLSWQPTIGRNSNFYGLTQRQKDELGGVEYRAIKLLCRILLAYYIGFNIMAFVMLVPWICVRKHYISIVRDDGISPAWWGFFTAMSAFSDLGLTLTPDSMSSFNKAIYPLLTMAWFIIIGNTGFPILLRFIIWIMFKLAPDLSQLKESLGFLLDHPRRCFTLLFPSAATWWLLLILLFLNFTDLILFVILDFGSSYLDGIGRGYKVVMGLFQGVCTRTAGFSVMDLSKLHAAIQVSYMLMMYVSVLPLAISIRRTNVYEEQSLGIYGEIRTPEEIEEEEEEEDGEHSDDEQDDNNEEEYDESSNNEEDSTETSGSSRSSNKKKNMRKTKKVSTRSFIGAHLRRQLSFDLWFLFLGLFIICICENGKIKDDAAPAFNVFSILFEIVSAYGTVGLSLGYPNTNQSFSGRLTVLSKLVIIAMLIRGRNRGLPYSLDRAIMLPSDRLEHIDHIEDLKLKKRSAISKSDSQSNRDPMNSYVKNGTRWIRRGLKKSFTLPPQQRQSSAATSARSHFLSERSNEQ</sequence>
<evidence type="ECO:0000313" key="12">
    <source>
        <dbReference type="EMBL" id="CCK73599.1"/>
    </source>
</evidence>
<keyword evidence="3 10" id="KW-0813">Transport</keyword>
<dbReference type="RefSeq" id="XP_003980275.1">
    <property type="nucleotide sequence ID" value="XM_003980226.1"/>
</dbReference>
<dbReference type="PANTHER" id="PTHR31064">
    <property type="entry name" value="POTASSIUM TRANSPORT PROTEIN DDB_G0292412-RELATED"/>
    <property type="match status" value="1"/>
</dbReference>
<keyword evidence="7 10" id="KW-1133">Transmembrane helix</keyword>
<evidence type="ECO:0000256" key="7">
    <source>
        <dbReference type="ARBA" id="ARBA00022989"/>
    </source>
</evidence>
<dbReference type="InterPro" id="IPR004773">
    <property type="entry name" value="K/Na_transp_Trk1/HKT1"/>
</dbReference>
<feature type="compositionally biased region" description="Basic and acidic residues" evidence="11">
    <location>
        <begin position="374"/>
        <end position="384"/>
    </location>
</feature>
<keyword evidence="13" id="KW-1185">Reference proteome</keyword>
<feature type="region of interest" description="Disordered" evidence="11">
    <location>
        <begin position="497"/>
        <end position="595"/>
    </location>
</feature>
<feature type="compositionally biased region" description="Polar residues" evidence="11">
    <location>
        <begin position="404"/>
        <end position="425"/>
    </location>
</feature>
<dbReference type="Proteomes" id="UP000000689">
    <property type="component" value="Chromosome 7"/>
</dbReference>
<dbReference type="PIRSF" id="PIRSF002450">
    <property type="entry name" value="K+_transpter_TRK"/>
    <property type="match status" value="1"/>
</dbReference>
<comment type="similarity">
    <text evidence="2 10">Belongs to the TrkH potassium transport family.</text>
</comment>
<dbReference type="Pfam" id="PF02386">
    <property type="entry name" value="TrkH"/>
    <property type="match status" value="1"/>
</dbReference>
<feature type="region of interest" description="Disordered" evidence="11">
    <location>
        <begin position="222"/>
        <end position="247"/>
    </location>
</feature>
<dbReference type="PANTHER" id="PTHR31064:SF30">
    <property type="entry name" value="HIGH-AFFINITY POTASSIUM TRANSPORT PROTEIN-RELATED"/>
    <property type="match status" value="1"/>
</dbReference>
<dbReference type="GO" id="GO:0005886">
    <property type="term" value="C:plasma membrane"/>
    <property type="evidence" value="ECO:0007669"/>
    <property type="project" value="EnsemblFungi"/>
</dbReference>
<feature type="compositionally biased region" description="Polar residues" evidence="11">
    <location>
        <begin position="577"/>
        <end position="587"/>
    </location>
</feature>
<evidence type="ECO:0000256" key="3">
    <source>
        <dbReference type="ARBA" id="ARBA00022448"/>
    </source>
</evidence>
<dbReference type="InterPro" id="IPR015958">
    <property type="entry name" value="Trk1_fungi"/>
</dbReference>
<feature type="transmembrane region" description="Helical" evidence="10">
    <location>
        <begin position="1075"/>
        <end position="1092"/>
    </location>
</feature>
<organism evidence="12 13">
    <name type="scientific">Naumovozyma dairenensis (strain ATCC 10597 / BCRC 20456 / CBS 421 / NBRC 0211 / NRRL Y-12639)</name>
    <name type="common">Saccharomyces dairenensis</name>
    <dbReference type="NCBI Taxonomy" id="1071378"/>
    <lineage>
        <taxon>Eukaryota</taxon>
        <taxon>Fungi</taxon>
        <taxon>Dikarya</taxon>
        <taxon>Ascomycota</taxon>
        <taxon>Saccharomycotina</taxon>
        <taxon>Saccharomycetes</taxon>
        <taxon>Saccharomycetales</taxon>
        <taxon>Saccharomycetaceae</taxon>
        <taxon>Naumovozyma</taxon>
    </lineage>
</organism>
<dbReference type="STRING" id="1071378.J7REQ5"/>
<evidence type="ECO:0000256" key="9">
    <source>
        <dbReference type="ARBA" id="ARBA00023136"/>
    </source>
</evidence>
<dbReference type="InterPro" id="IPR051143">
    <property type="entry name" value="TrkH_K-transport"/>
</dbReference>
<evidence type="ECO:0000256" key="6">
    <source>
        <dbReference type="ARBA" id="ARBA00022958"/>
    </source>
</evidence>
<keyword evidence="4 10" id="KW-0633">Potassium transport</keyword>
<evidence type="ECO:0000256" key="1">
    <source>
        <dbReference type="ARBA" id="ARBA00004141"/>
    </source>
</evidence>
<dbReference type="AlphaFoldDB" id="J7REQ5"/>
<evidence type="ECO:0000256" key="8">
    <source>
        <dbReference type="ARBA" id="ARBA00023065"/>
    </source>
</evidence>
<comment type="subcellular location">
    <subcellularLocation>
        <location evidence="1">Membrane</location>
        <topology evidence="1">Multi-pass membrane protein</topology>
    </subcellularLocation>
</comment>
<feature type="compositionally biased region" description="Acidic residues" evidence="11">
    <location>
        <begin position="537"/>
        <end position="553"/>
    </location>
</feature>
<gene>
    <name evidence="12" type="primary">NDAI0G06160</name>
    <name evidence="12" type="ordered locus">NDAI_0G06160</name>
</gene>
<protein>
    <recommendedName>
        <fullName evidence="10">Potassium transport protein</fullName>
    </recommendedName>
</protein>
<evidence type="ECO:0000256" key="5">
    <source>
        <dbReference type="ARBA" id="ARBA00022692"/>
    </source>
</evidence>
<feature type="compositionally biased region" description="Acidic residues" evidence="11">
    <location>
        <begin position="1004"/>
        <end position="1040"/>
    </location>
</feature>
<feature type="transmembrane region" description="Helical" evidence="10">
    <location>
        <begin position="806"/>
        <end position="825"/>
    </location>
</feature>
<feature type="transmembrane region" description="Helical" evidence="10">
    <location>
        <begin position="837"/>
        <end position="866"/>
    </location>
</feature>
<feature type="region of interest" description="Disordered" evidence="11">
    <location>
        <begin position="999"/>
        <end position="1057"/>
    </location>
</feature>
<dbReference type="OMA" id="MVNRDEQ"/>
<feature type="compositionally biased region" description="Low complexity" evidence="11">
    <location>
        <begin position="225"/>
        <end position="241"/>
    </location>
</feature>
<dbReference type="GO" id="GO:0030007">
    <property type="term" value="P:intracellular potassium ion homeostasis"/>
    <property type="evidence" value="ECO:0007669"/>
    <property type="project" value="UniProtKB-UniRule"/>
</dbReference>
<feature type="compositionally biased region" description="Low complexity" evidence="11">
    <location>
        <begin position="1226"/>
        <end position="1238"/>
    </location>
</feature>
<dbReference type="EMBL" id="HE580273">
    <property type="protein sequence ID" value="CCK73599.1"/>
    <property type="molecule type" value="Genomic_DNA"/>
</dbReference>
<feature type="compositionally biased region" description="Polar residues" evidence="11">
    <location>
        <begin position="354"/>
        <end position="373"/>
    </location>
</feature>
<feature type="transmembrane region" description="Helical" evidence="10">
    <location>
        <begin position="46"/>
        <end position="72"/>
    </location>
</feature>
<keyword evidence="5 10" id="KW-0812">Transmembrane</keyword>
<feature type="transmembrane region" description="Helical" evidence="10">
    <location>
        <begin position="900"/>
        <end position="922"/>
    </location>
</feature>
<evidence type="ECO:0000256" key="4">
    <source>
        <dbReference type="ARBA" id="ARBA00022538"/>
    </source>
</evidence>
<feature type="transmembrane region" description="Helical" evidence="10">
    <location>
        <begin position="107"/>
        <end position="132"/>
    </location>
</feature>
<dbReference type="eggNOG" id="KOG1341">
    <property type="taxonomic scope" value="Eukaryota"/>
</dbReference>
<dbReference type="NCBIfam" id="TIGR00934">
    <property type="entry name" value="2a38euk"/>
    <property type="match status" value="1"/>
</dbReference>
<evidence type="ECO:0000256" key="10">
    <source>
        <dbReference type="PIRNR" id="PIRNR002450"/>
    </source>
</evidence>
<proteinExistence type="inferred from homology"/>
<feature type="compositionally biased region" description="Basic residues" evidence="11">
    <location>
        <begin position="497"/>
        <end position="510"/>
    </location>
</feature>
<evidence type="ECO:0000256" key="11">
    <source>
        <dbReference type="SAM" id="MobiDB-lite"/>
    </source>
</evidence>
<feature type="compositionally biased region" description="Polar residues" evidence="11">
    <location>
        <begin position="666"/>
        <end position="679"/>
    </location>
</feature>
<dbReference type="InterPro" id="IPR003445">
    <property type="entry name" value="Cat_transpt"/>
</dbReference>
<feature type="region of interest" description="Disordered" evidence="11">
    <location>
        <begin position="333"/>
        <end position="426"/>
    </location>
</feature>
<evidence type="ECO:0000256" key="2">
    <source>
        <dbReference type="ARBA" id="ARBA00009137"/>
    </source>
</evidence>
<feature type="transmembrane region" description="Helical" evidence="10">
    <location>
        <begin position="1134"/>
        <end position="1151"/>
    </location>
</feature>
<feature type="transmembrane region" description="Helical" evidence="10">
    <location>
        <begin position="1104"/>
        <end position="1128"/>
    </location>
</feature>
<accession>J7REQ5</accession>
<keyword evidence="6 10" id="KW-0630">Potassium</keyword>
<dbReference type="OrthoDB" id="9999863at2759"/>
<dbReference type="GO" id="GO:0045121">
    <property type="term" value="C:membrane raft"/>
    <property type="evidence" value="ECO:0007669"/>
    <property type="project" value="EnsemblFungi"/>
</dbReference>
<dbReference type="GO" id="GO:0140107">
    <property type="term" value="F:high-affinity potassium ion transmembrane transporter activity"/>
    <property type="evidence" value="ECO:0007669"/>
    <property type="project" value="TreeGrafter"/>
</dbReference>
<evidence type="ECO:0000313" key="13">
    <source>
        <dbReference type="Proteomes" id="UP000000689"/>
    </source>
</evidence>
<dbReference type="KEGG" id="ndi:NDAI_0G06160"/>
<name>J7REQ5_NAUDC</name>
<reference evidence="12 13" key="1">
    <citation type="journal article" date="2011" name="Proc. Natl. Acad. Sci. U.S.A.">
        <title>Evolutionary erosion of yeast sex chromosomes by mating-type switching accidents.</title>
        <authorList>
            <person name="Gordon J.L."/>
            <person name="Armisen D."/>
            <person name="Proux-Wera E."/>
            <person name="Oheigeartaigh S.S."/>
            <person name="Byrne K.P."/>
            <person name="Wolfe K.H."/>
        </authorList>
    </citation>
    <scope>NUCLEOTIDE SEQUENCE [LARGE SCALE GENOMIC DNA]</scope>
    <source>
        <strain evidence="13">ATCC 10597 / BCRC 20456 / CBS 421 / NBRC 0211 / NRRL Y-12639</strain>
    </source>
</reference>
<keyword evidence="9 10" id="KW-0472">Membrane</keyword>
<feature type="transmembrane region" description="Helical" evidence="10">
    <location>
        <begin position="961"/>
        <end position="982"/>
    </location>
</feature>
<dbReference type="GO" id="GO:0006874">
    <property type="term" value="P:intracellular calcium ion homeostasis"/>
    <property type="evidence" value="ECO:0007669"/>
    <property type="project" value="EnsemblFungi"/>
</dbReference>
<feature type="transmembrane region" description="Helical" evidence="10">
    <location>
        <begin position="765"/>
        <end position="786"/>
    </location>
</feature>
<keyword evidence="8 10" id="KW-0406">Ion transport</keyword>
<feature type="region of interest" description="Disordered" evidence="11">
    <location>
        <begin position="1217"/>
        <end position="1248"/>
    </location>
</feature>